<evidence type="ECO:0000313" key="2">
    <source>
        <dbReference type="Proteomes" id="UP001603857"/>
    </source>
</evidence>
<accession>A0ABD1MJA7</accession>
<dbReference type="PANTHER" id="PTHR31549">
    <property type="entry name" value="PROTEIN, PUTATIVE (DUF247)-RELATED-RELATED"/>
    <property type="match status" value="1"/>
</dbReference>
<gene>
    <name evidence="1" type="ORF">Fmac_010335</name>
</gene>
<keyword evidence="2" id="KW-1185">Reference proteome</keyword>
<dbReference type="Pfam" id="PF03140">
    <property type="entry name" value="DUF247"/>
    <property type="match status" value="1"/>
</dbReference>
<dbReference type="AlphaFoldDB" id="A0ABD1MJA7"/>
<reference evidence="1 2" key="1">
    <citation type="submission" date="2024-08" db="EMBL/GenBank/DDBJ databases">
        <title>Insights into the chromosomal genome structure of Flemingia macrophylla.</title>
        <authorList>
            <person name="Ding Y."/>
            <person name="Zhao Y."/>
            <person name="Bi W."/>
            <person name="Wu M."/>
            <person name="Zhao G."/>
            <person name="Gong Y."/>
            <person name="Li W."/>
            <person name="Zhang P."/>
        </authorList>
    </citation>
    <scope>NUCLEOTIDE SEQUENCE [LARGE SCALE GENOMIC DNA]</scope>
    <source>
        <strain evidence="1">DYQJB</strain>
        <tissue evidence="1">Leaf</tissue>
    </source>
</reference>
<dbReference type="EMBL" id="JBGMDY010000004">
    <property type="protein sequence ID" value="KAL2335889.1"/>
    <property type="molecule type" value="Genomic_DNA"/>
</dbReference>
<dbReference type="PANTHER" id="PTHR31549:SF191">
    <property type="entry name" value="DUF247 DOMAIN PROTEIN"/>
    <property type="match status" value="1"/>
</dbReference>
<dbReference type="Proteomes" id="UP001603857">
    <property type="component" value="Unassembled WGS sequence"/>
</dbReference>
<organism evidence="1 2">
    <name type="scientific">Flemingia macrophylla</name>
    <dbReference type="NCBI Taxonomy" id="520843"/>
    <lineage>
        <taxon>Eukaryota</taxon>
        <taxon>Viridiplantae</taxon>
        <taxon>Streptophyta</taxon>
        <taxon>Embryophyta</taxon>
        <taxon>Tracheophyta</taxon>
        <taxon>Spermatophyta</taxon>
        <taxon>Magnoliopsida</taxon>
        <taxon>eudicotyledons</taxon>
        <taxon>Gunneridae</taxon>
        <taxon>Pentapetalae</taxon>
        <taxon>rosids</taxon>
        <taxon>fabids</taxon>
        <taxon>Fabales</taxon>
        <taxon>Fabaceae</taxon>
        <taxon>Papilionoideae</taxon>
        <taxon>50 kb inversion clade</taxon>
        <taxon>NPAAA clade</taxon>
        <taxon>indigoferoid/millettioid clade</taxon>
        <taxon>Phaseoleae</taxon>
        <taxon>Flemingia</taxon>
    </lineage>
</organism>
<sequence>MVENSNLSLEERVEQLRKAKIGESKGPKIQGVAHHLRERKHWAEHCSPKLISLGPIHHGHPNLQLGERYKQTWAAAYIHTTGQSPESLHARISIFIEDLTCLFDASLFANNDEFRNYQRQGFGSVEEKICWTMFVDGCALLHVLENPHIRFEDVPRDVLLLDNQLPFLLLKLLWRNADDGDLIRTMESFLHRHVWPVADADEARLGFDYSDPAHLLDL</sequence>
<name>A0ABD1MJA7_9FABA</name>
<protein>
    <submittedName>
        <fullName evidence="1">Uncharacterized protein</fullName>
    </submittedName>
</protein>
<dbReference type="InterPro" id="IPR004158">
    <property type="entry name" value="DUF247_pln"/>
</dbReference>
<proteinExistence type="predicted"/>
<comment type="caution">
    <text evidence="1">The sequence shown here is derived from an EMBL/GenBank/DDBJ whole genome shotgun (WGS) entry which is preliminary data.</text>
</comment>
<evidence type="ECO:0000313" key="1">
    <source>
        <dbReference type="EMBL" id="KAL2335889.1"/>
    </source>
</evidence>